<dbReference type="SUPFAM" id="SSF50729">
    <property type="entry name" value="PH domain-like"/>
    <property type="match status" value="1"/>
</dbReference>
<name>A0A6H5GFM7_9HEMI</name>
<evidence type="ECO:0000256" key="4">
    <source>
        <dbReference type="PROSITE-ProRule" id="PRU00117"/>
    </source>
</evidence>
<feature type="region of interest" description="Disordered" evidence="5">
    <location>
        <begin position="846"/>
        <end position="930"/>
    </location>
</feature>
<dbReference type="SMART" id="SM00297">
    <property type="entry name" value="BROMO"/>
    <property type="match status" value="1"/>
</dbReference>
<dbReference type="PANTHER" id="PTHR10288">
    <property type="entry name" value="KH DOMAIN CONTAINING RNA BINDING PROTEIN"/>
    <property type="match status" value="1"/>
</dbReference>
<evidence type="ECO:0000256" key="5">
    <source>
        <dbReference type="SAM" id="MobiDB-lite"/>
    </source>
</evidence>
<evidence type="ECO:0000256" key="2">
    <source>
        <dbReference type="ARBA" id="ARBA00023117"/>
    </source>
</evidence>
<dbReference type="InterPro" id="IPR004087">
    <property type="entry name" value="KH_dom"/>
</dbReference>
<dbReference type="PROSITE" id="PS50084">
    <property type="entry name" value="KH_TYPE_1"/>
    <property type="match status" value="4"/>
</dbReference>
<feature type="compositionally biased region" description="Basic and acidic residues" evidence="5">
    <location>
        <begin position="863"/>
        <end position="886"/>
    </location>
</feature>
<dbReference type="CDD" id="cd22402">
    <property type="entry name" value="KH-I_IGF2BP_rpt3"/>
    <property type="match status" value="1"/>
</dbReference>
<proteinExistence type="predicted"/>
<dbReference type="GO" id="GO:0010468">
    <property type="term" value="P:regulation of gene expression"/>
    <property type="evidence" value="ECO:0007669"/>
    <property type="project" value="UniProtKB-ARBA"/>
</dbReference>
<organism evidence="8 9">
    <name type="scientific">Nesidiocoris tenuis</name>
    <dbReference type="NCBI Taxonomy" id="355587"/>
    <lineage>
        <taxon>Eukaryota</taxon>
        <taxon>Metazoa</taxon>
        <taxon>Ecdysozoa</taxon>
        <taxon>Arthropoda</taxon>
        <taxon>Hexapoda</taxon>
        <taxon>Insecta</taxon>
        <taxon>Pterygota</taxon>
        <taxon>Neoptera</taxon>
        <taxon>Paraneoptera</taxon>
        <taxon>Hemiptera</taxon>
        <taxon>Heteroptera</taxon>
        <taxon>Panheteroptera</taxon>
        <taxon>Cimicomorpha</taxon>
        <taxon>Miridae</taxon>
        <taxon>Dicyphina</taxon>
        <taxon>Nesidiocoris</taxon>
    </lineage>
</organism>
<dbReference type="SUPFAM" id="SSF54791">
    <property type="entry name" value="Eukaryotic type KH-domain (KH-domain type I)"/>
    <property type="match status" value="4"/>
</dbReference>
<keyword evidence="1" id="KW-0677">Repeat</keyword>
<feature type="compositionally biased region" description="Gly residues" evidence="5">
    <location>
        <begin position="391"/>
        <end position="404"/>
    </location>
</feature>
<dbReference type="SUPFAM" id="SSF47370">
    <property type="entry name" value="Bromodomain"/>
    <property type="match status" value="1"/>
</dbReference>
<feature type="compositionally biased region" description="Basic and acidic residues" evidence="5">
    <location>
        <begin position="1119"/>
        <end position="1128"/>
    </location>
</feature>
<feature type="compositionally biased region" description="Basic and acidic residues" evidence="5">
    <location>
        <begin position="895"/>
        <end position="904"/>
    </location>
</feature>
<protein>
    <recommendedName>
        <fullName evidence="7">Bromo domain-containing protein</fullName>
    </recommendedName>
</protein>
<sequence>MKIFRIIFLIIFRNNTQSYYIPSNQGIIYRVSGGPGGDEKRRGRPRANFAMGGGAGGAPGSRQTDFPLRILVQSDMVGAIIGRQGSTIRQITQQSRARVDVHRKDNVGSLEKAITIYGNPENCTNACKKILEVMKQEATTNNKGEITLKVLAHNNLIGRIIGKGGNTIKRIMQETDTKITVSSINDINSFNLERIITVKGSIDNMSKAESMISAKLRQSYENDLQAMAETTYLYIPNNAVGAIIGTKGSHIRNMIRFSGATVKIAPLDTEKGDNRGDGQQSERRVTIVGSPESQWKAQYLIFEKMREEGFVTGSDDVRLTVEILVPSSQVGRIIGKGGQNVRELQRVTGSNIKLPEHGSGPHDDETTVHIIGAFFSVQSAQRRIRAMVSSGGIGGAPGNSGGPPRGGPRNPQQGGQQQQGGGGGLPPQNSDFSNSRPVPKIKLENLQFWQLALNGSIVIVLKSRIGTELQKKLFLIHIYSESLPEQVSLLSSEERLVGFNSLIVRSVGEILAHGLRESKYGYWHIVRDLTHPSTRQCIARALKHVTDNNRRGTVWERRSADVETMAWWRGNQTVEDRGEDALAMERGVPEGSDDPQALFGLRALSLPLANCSSCDRSSSGRPHTFVLTFGSSRNLTIVSLAAPDDYVMSSWMQAVLIAVASELDCHEIEDRASDWVLYFYCEELKNNFLNLVIELKPHLKQALLVKSSNSSQHRLSRCKLSAEYSLSCRASSSNYWVGECGHRSGRKWANLILNAPTLIIMNALISQKIPSGANVRHSALKPLLQLQRILLITSTLILVRAMLSLALVARTKKDHEITINLYKEVDPDMIRLVVVFTRVGDEKGVMCQTPSPEKKLKPGRKREKPDDTFGEGNRSEEKEKDFDVKPKIKRKRRKKDADSSRDDCFSSGGEESAVSSPAKTPARPEFSFWNESLTGREPRTCVQIMRQKQIRSPLIKTLDYFQRQLEEKDPQQYFAWPVTDQIAPGYSKMIKKPMDFSTMKQKIEDDSYKTLPEYADDFKRMCDNAMTYNRSDSVYFKTAKKLLRGGMKLLSQEKVEKLAPYLKFIYDVPKEQLGFEIKVARPFYENQAVSPRKRDSTDGAASDTPGRKTSRLTSSDSGAESKAERSAVEDSETEPEQTPVKKLTEVVAQLVELDSPPPAIVPVEKPNIKVISRRQDESDGTTTLAIVVPKSPFTYDQEKIVTIGQTVGKLSYGTATLQGLGGDRRRIRAVRPLYYGAFTSYAPTYDSTFATISKEDTDMIYELYSDENSFLYVEKANAESINFAKKGDYALDGVDNLLDLVSGGEYRRSLNAFREPTPEDDVVIIPSIESLPEHQPNVNTPALHQMQILSNVPVEIDQLKSLADLGIDMSFLDKLDEHKIRRGPDPIQDRLEHATALIDRLQKIQNERLAFPTPGNLNYILQPSDMEVHLAQMLTESLADLVKRVTPRAVVSVPAVRKAMGMEVNYKDVSTVTEPEENYVVESDEDEPDEQGVEVSEESGPTHPKPGSPEIGVENDALSLEPYTDEVINEESMSNPD</sequence>
<dbReference type="Proteomes" id="UP000479000">
    <property type="component" value="Unassembled WGS sequence"/>
</dbReference>
<dbReference type="Pfam" id="PF00013">
    <property type="entry name" value="KH_1"/>
    <property type="match status" value="4"/>
</dbReference>
<dbReference type="InterPro" id="IPR004088">
    <property type="entry name" value="KH_dom_type_1"/>
</dbReference>
<feature type="region of interest" description="Disordered" evidence="5">
    <location>
        <begin position="1470"/>
        <end position="1537"/>
    </location>
</feature>
<evidence type="ECO:0000256" key="3">
    <source>
        <dbReference type="PROSITE-ProRule" id="PRU00035"/>
    </source>
</evidence>
<evidence type="ECO:0000313" key="9">
    <source>
        <dbReference type="Proteomes" id="UP000479000"/>
    </source>
</evidence>
<keyword evidence="9" id="KW-1185">Reference proteome</keyword>
<dbReference type="CDD" id="cd22403">
    <property type="entry name" value="KH-I_IGF2BP_rpt4"/>
    <property type="match status" value="1"/>
</dbReference>
<dbReference type="Pfam" id="PF00439">
    <property type="entry name" value="Bromodomain"/>
    <property type="match status" value="1"/>
</dbReference>
<dbReference type="PRINTS" id="PR00503">
    <property type="entry name" value="BROMODOMAIN"/>
</dbReference>
<feature type="compositionally biased region" description="Acidic residues" evidence="5">
    <location>
        <begin position="1474"/>
        <end position="1497"/>
    </location>
</feature>
<evidence type="ECO:0000256" key="1">
    <source>
        <dbReference type="ARBA" id="ARBA00022737"/>
    </source>
</evidence>
<dbReference type="Pfam" id="PF12024">
    <property type="entry name" value="DUF3512"/>
    <property type="match status" value="1"/>
</dbReference>
<evidence type="ECO:0000256" key="6">
    <source>
        <dbReference type="SAM" id="SignalP"/>
    </source>
</evidence>
<dbReference type="Gene3D" id="3.30.1370.10">
    <property type="entry name" value="K Homology domain, type 1"/>
    <property type="match status" value="2"/>
</dbReference>
<feature type="region of interest" description="Disordered" evidence="5">
    <location>
        <begin position="389"/>
        <end position="436"/>
    </location>
</feature>
<evidence type="ECO:0000313" key="8">
    <source>
        <dbReference type="EMBL" id="CAB0002216.1"/>
    </source>
</evidence>
<feature type="region of interest" description="Disordered" evidence="5">
    <location>
        <begin position="1087"/>
        <end position="1141"/>
    </location>
</feature>
<dbReference type="InterPro" id="IPR021900">
    <property type="entry name" value="DUF3512"/>
</dbReference>
<dbReference type="InterPro" id="IPR036427">
    <property type="entry name" value="Bromodomain-like_sf"/>
</dbReference>
<accession>A0A6H5GFM7</accession>
<gene>
    <name evidence="8" type="ORF">NTEN_LOCUS8003</name>
</gene>
<reference evidence="8 9" key="1">
    <citation type="submission" date="2020-02" db="EMBL/GenBank/DDBJ databases">
        <authorList>
            <person name="Ferguson B K."/>
        </authorList>
    </citation>
    <scope>NUCLEOTIDE SEQUENCE [LARGE SCALE GENOMIC DNA]</scope>
</reference>
<dbReference type="PROSITE" id="PS50014">
    <property type="entry name" value="BROMODOMAIN_2"/>
    <property type="match status" value="1"/>
</dbReference>
<dbReference type="OrthoDB" id="752362at2759"/>
<dbReference type="SMART" id="SM00322">
    <property type="entry name" value="KH"/>
    <property type="match status" value="4"/>
</dbReference>
<keyword evidence="6" id="KW-0732">Signal</keyword>
<dbReference type="CDD" id="cd22401">
    <property type="entry name" value="KH-I_IGF2BP_rpt2"/>
    <property type="match status" value="1"/>
</dbReference>
<feature type="signal peptide" evidence="6">
    <location>
        <begin position="1"/>
        <end position="18"/>
    </location>
</feature>
<feature type="chain" id="PRO_5026006048" description="Bromo domain-containing protein" evidence="6">
    <location>
        <begin position="19"/>
        <end position="1537"/>
    </location>
</feature>
<dbReference type="Gene3D" id="1.20.920.10">
    <property type="entry name" value="Bromodomain-like"/>
    <property type="match status" value="1"/>
</dbReference>
<feature type="domain" description="Bromo" evidence="7">
    <location>
        <begin position="966"/>
        <end position="1036"/>
    </location>
</feature>
<feature type="compositionally biased region" description="Low complexity" evidence="5">
    <location>
        <begin position="407"/>
        <end position="416"/>
    </location>
</feature>
<dbReference type="Gene3D" id="3.30.310.210">
    <property type="match status" value="1"/>
</dbReference>
<keyword evidence="2 3" id="KW-0103">Bromodomain</keyword>
<dbReference type="CDD" id="cd22400">
    <property type="entry name" value="KH-I_IGF2BP_rpt1"/>
    <property type="match status" value="1"/>
</dbReference>
<dbReference type="EMBL" id="CADCXU010011977">
    <property type="protein sequence ID" value="CAB0002216.1"/>
    <property type="molecule type" value="Genomic_DNA"/>
</dbReference>
<feature type="region of interest" description="Disordered" evidence="5">
    <location>
        <begin position="34"/>
        <end position="60"/>
    </location>
</feature>
<evidence type="ECO:0000259" key="7">
    <source>
        <dbReference type="PROSITE" id="PS50014"/>
    </source>
</evidence>
<keyword evidence="4" id="KW-0694">RNA-binding</keyword>
<dbReference type="GO" id="GO:0003723">
    <property type="term" value="F:RNA binding"/>
    <property type="evidence" value="ECO:0007669"/>
    <property type="project" value="UniProtKB-UniRule"/>
</dbReference>
<dbReference type="InterPro" id="IPR001487">
    <property type="entry name" value="Bromodomain"/>
</dbReference>
<dbReference type="InterPro" id="IPR036612">
    <property type="entry name" value="KH_dom_type_1_sf"/>
</dbReference>